<keyword evidence="10" id="KW-1185">Reference proteome</keyword>
<feature type="domain" description="DDE Tnp4" evidence="8">
    <location>
        <begin position="8"/>
        <end position="150"/>
    </location>
</feature>
<comment type="subcellular location">
    <subcellularLocation>
        <location evidence="2">Nucleus</location>
    </subcellularLocation>
</comment>
<keyword evidence="6" id="KW-0378">Hydrolase</keyword>
<gene>
    <name evidence="9" type="ORF">ACAOBT_LOCUS32057</name>
</gene>
<sequence>MENTFRCPPNSGSQFYNYKGTYSIILFALVDADYCFKYIEVGADGRANDSTIFRNSDLNKAMINGSLNFPQDSLIIGDDAFPLRNNLLKPYTGSLTIKQRIFNYRLSRARRVVENAFGILSARFRIFHKVINLKLDTVDLVVKASCALHNWLRTTSSRVYVPRDSIDREDIDTGEIINGLWRSEVEPLQFARLLREKYTDFFNGEGAVPWQDRMIGL</sequence>
<reference evidence="9" key="1">
    <citation type="submission" date="2022-03" db="EMBL/GenBank/DDBJ databases">
        <authorList>
            <person name="Sayadi A."/>
        </authorList>
    </citation>
    <scope>NUCLEOTIDE SEQUENCE</scope>
</reference>
<dbReference type="PANTHER" id="PTHR22930">
    <property type="match status" value="1"/>
</dbReference>
<dbReference type="GO" id="GO:0004518">
    <property type="term" value="F:nuclease activity"/>
    <property type="evidence" value="ECO:0007669"/>
    <property type="project" value="UniProtKB-KW"/>
</dbReference>
<dbReference type="PANTHER" id="PTHR22930:SF269">
    <property type="entry name" value="NUCLEASE HARBI1-LIKE PROTEIN"/>
    <property type="match status" value="1"/>
</dbReference>
<comment type="caution">
    <text evidence="9">The sequence shown here is derived from an EMBL/GenBank/DDBJ whole genome shotgun (WGS) entry which is preliminary data.</text>
</comment>
<comment type="cofactor">
    <cofactor evidence="1">
        <name>a divalent metal cation</name>
        <dbReference type="ChEBI" id="CHEBI:60240"/>
    </cofactor>
</comment>
<evidence type="ECO:0000256" key="6">
    <source>
        <dbReference type="ARBA" id="ARBA00022801"/>
    </source>
</evidence>
<evidence type="ECO:0000256" key="7">
    <source>
        <dbReference type="ARBA" id="ARBA00023242"/>
    </source>
</evidence>
<evidence type="ECO:0000313" key="9">
    <source>
        <dbReference type="EMBL" id="CAH2011243.1"/>
    </source>
</evidence>
<evidence type="ECO:0000256" key="5">
    <source>
        <dbReference type="ARBA" id="ARBA00022723"/>
    </source>
</evidence>
<evidence type="ECO:0000256" key="2">
    <source>
        <dbReference type="ARBA" id="ARBA00004123"/>
    </source>
</evidence>
<dbReference type="InterPro" id="IPR027806">
    <property type="entry name" value="HARBI1_dom"/>
</dbReference>
<dbReference type="AlphaFoldDB" id="A0A9P0MDK9"/>
<keyword evidence="5" id="KW-0479">Metal-binding</keyword>
<evidence type="ECO:0000256" key="4">
    <source>
        <dbReference type="ARBA" id="ARBA00022722"/>
    </source>
</evidence>
<dbReference type="GO" id="GO:0005634">
    <property type="term" value="C:nucleus"/>
    <property type="evidence" value="ECO:0007669"/>
    <property type="project" value="UniProtKB-SubCell"/>
</dbReference>
<dbReference type="Pfam" id="PF13359">
    <property type="entry name" value="DDE_Tnp_4"/>
    <property type="match status" value="1"/>
</dbReference>
<evidence type="ECO:0000259" key="8">
    <source>
        <dbReference type="Pfam" id="PF13359"/>
    </source>
</evidence>
<protein>
    <recommendedName>
        <fullName evidence="8">DDE Tnp4 domain-containing protein</fullName>
    </recommendedName>
</protein>
<dbReference type="GO" id="GO:0046872">
    <property type="term" value="F:metal ion binding"/>
    <property type="evidence" value="ECO:0007669"/>
    <property type="project" value="UniProtKB-KW"/>
</dbReference>
<keyword evidence="7" id="KW-0539">Nucleus</keyword>
<dbReference type="InterPro" id="IPR045249">
    <property type="entry name" value="HARBI1-like"/>
</dbReference>
<evidence type="ECO:0000313" key="10">
    <source>
        <dbReference type="Proteomes" id="UP001152888"/>
    </source>
</evidence>
<dbReference type="OrthoDB" id="10051449at2759"/>
<dbReference type="EMBL" id="CAKOFQ010008051">
    <property type="protein sequence ID" value="CAH2011243.1"/>
    <property type="molecule type" value="Genomic_DNA"/>
</dbReference>
<dbReference type="GO" id="GO:0016787">
    <property type="term" value="F:hydrolase activity"/>
    <property type="evidence" value="ECO:0007669"/>
    <property type="project" value="UniProtKB-KW"/>
</dbReference>
<accession>A0A9P0MDK9</accession>
<organism evidence="9 10">
    <name type="scientific">Acanthoscelides obtectus</name>
    <name type="common">Bean weevil</name>
    <name type="synonym">Bruchus obtectus</name>
    <dbReference type="NCBI Taxonomy" id="200917"/>
    <lineage>
        <taxon>Eukaryota</taxon>
        <taxon>Metazoa</taxon>
        <taxon>Ecdysozoa</taxon>
        <taxon>Arthropoda</taxon>
        <taxon>Hexapoda</taxon>
        <taxon>Insecta</taxon>
        <taxon>Pterygota</taxon>
        <taxon>Neoptera</taxon>
        <taxon>Endopterygota</taxon>
        <taxon>Coleoptera</taxon>
        <taxon>Polyphaga</taxon>
        <taxon>Cucujiformia</taxon>
        <taxon>Chrysomeloidea</taxon>
        <taxon>Chrysomelidae</taxon>
        <taxon>Bruchinae</taxon>
        <taxon>Bruchini</taxon>
        <taxon>Acanthoscelides</taxon>
    </lineage>
</organism>
<keyword evidence="4" id="KW-0540">Nuclease</keyword>
<comment type="similarity">
    <text evidence="3">Belongs to the HARBI1 family.</text>
</comment>
<name>A0A9P0MDK9_ACAOB</name>
<dbReference type="Proteomes" id="UP001152888">
    <property type="component" value="Unassembled WGS sequence"/>
</dbReference>
<evidence type="ECO:0000256" key="1">
    <source>
        <dbReference type="ARBA" id="ARBA00001968"/>
    </source>
</evidence>
<proteinExistence type="inferred from homology"/>
<evidence type="ECO:0000256" key="3">
    <source>
        <dbReference type="ARBA" id="ARBA00006958"/>
    </source>
</evidence>